<dbReference type="InterPro" id="IPR040826">
    <property type="entry name" value="HEPN_LA2681"/>
</dbReference>
<proteinExistence type="predicted"/>
<evidence type="ECO:0000313" key="2">
    <source>
        <dbReference type="EMBL" id="EAZ91740.1"/>
    </source>
</evidence>
<dbReference type="EMBL" id="AAXW01000012">
    <property type="protein sequence ID" value="EAZ91740.1"/>
    <property type="molecule type" value="Genomic_DNA"/>
</dbReference>
<evidence type="ECO:0000259" key="1">
    <source>
        <dbReference type="Pfam" id="PF18733"/>
    </source>
</evidence>
<comment type="caution">
    <text evidence="2">The sequence shown here is derived from an EMBL/GenBank/DDBJ whole genome shotgun (WGS) entry which is preliminary data.</text>
</comment>
<accession>A3IPH5</accession>
<dbReference type="Pfam" id="PF18733">
    <property type="entry name" value="HEPN_LA2681"/>
    <property type="match status" value="1"/>
</dbReference>
<name>A3IPH5_9CHRO</name>
<gene>
    <name evidence="2" type="ORF">CY0110_26453</name>
</gene>
<dbReference type="Proteomes" id="UP000003781">
    <property type="component" value="Unassembled WGS sequence"/>
</dbReference>
<feature type="domain" description="LA2681-like HEPN" evidence="1">
    <location>
        <begin position="82"/>
        <end position="276"/>
    </location>
</feature>
<reference evidence="2 3" key="1">
    <citation type="submission" date="2007-03" db="EMBL/GenBank/DDBJ databases">
        <authorList>
            <person name="Stal L."/>
            <person name="Ferriera S."/>
            <person name="Johnson J."/>
            <person name="Kravitz S."/>
            <person name="Beeson K."/>
            <person name="Sutton G."/>
            <person name="Rogers Y.-H."/>
            <person name="Friedman R."/>
            <person name="Frazier M."/>
            <person name="Venter J.C."/>
        </authorList>
    </citation>
    <scope>NUCLEOTIDE SEQUENCE [LARGE SCALE GENOMIC DNA]</scope>
    <source>
        <strain evidence="2 3">CCY0110</strain>
    </source>
</reference>
<protein>
    <recommendedName>
        <fullName evidence="1">LA2681-like HEPN domain-containing protein</fullName>
    </recommendedName>
</protein>
<organism evidence="2 3">
    <name type="scientific">Crocosphaera chwakensis CCY0110</name>
    <dbReference type="NCBI Taxonomy" id="391612"/>
    <lineage>
        <taxon>Bacteria</taxon>
        <taxon>Bacillati</taxon>
        <taxon>Cyanobacteriota</taxon>
        <taxon>Cyanophyceae</taxon>
        <taxon>Oscillatoriophycideae</taxon>
        <taxon>Chroococcales</taxon>
        <taxon>Aphanothecaceae</taxon>
        <taxon>Crocosphaera</taxon>
        <taxon>Crocosphaera chwakensis</taxon>
    </lineage>
</organism>
<dbReference type="eggNOG" id="COG0457">
    <property type="taxonomic scope" value="Bacteria"/>
</dbReference>
<dbReference type="AlphaFoldDB" id="A3IPH5"/>
<sequence length="287" mass="34374">MLLLCQTKEYLESLNPGETKFLEKYMIGWQKVHTWEPSSFLKQVKDDRLLLTVNPRLTNCPSEYKDDLVFAKRFWEHDINLAYTWNSIKEEFSTARHLYYQSFSQDKELIEVSEITEYIDTLDSANFGLRSGFLKTSLRLAVDLLDKFAGFFNLYLELGNDPTKVMWSNVWYEKLKYKKSFDNSLNPIIFEKLEYNPYLKALVNLRKNLYDKKYEDFYPFKILRDYITHQGIILHNNKVIDESKENYNLEQMQQETYFLLRMVKAAIIYLVGVVMIEEEEKEKRLII</sequence>
<evidence type="ECO:0000313" key="3">
    <source>
        <dbReference type="Proteomes" id="UP000003781"/>
    </source>
</evidence>
<keyword evidence="3" id="KW-1185">Reference proteome</keyword>